<name>A0AAE9KFS1_9CAUD</name>
<dbReference type="KEGG" id="vg:80266226"/>
<keyword evidence="2" id="KW-1185">Reference proteome</keyword>
<reference evidence="1 2" key="1">
    <citation type="submission" date="2022-02" db="EMBL/GenBank/DDBJ databases">
        <authorList>
            <person name="Gylling M."/>
        </authorList>
    </citation>
    <scope>NUCLEOTIDE SEQUENCE [LARGE SCALE GENOMIC DNA]</scope>
</reference>
<dbReference type="RefSeq" id="YP_010766547.1">
    <property type="nucleotide sequence ID" value="NC_073679.1"/>
</dbReference>
<protein>
    <submittedName>
        <fullName evidence="1">Uncharacterized protein</fullName>
    </submittedName>
</protein>
<proteinExistence type="predicted"/>
<evidence type="ECO:0000313" key="2">
    <source>
        <dbReference type="Proteomes" id="UP000831298"/>
    </source>
</evidence>
<dbReference type="EMBL" id="OM982620">
    <property type="protein sequence ID" value="UOL48591.1"/>
    <property type="molecule type" value="Genomic_DNA"/>
</dbReference>
<organism evidence="1 2">
    <name type="scientific">Pseudomonas phage Kremar</name>
    <dbReference type="NCBI Taxonomy" id="2928831"/>
    <lineage>
        <taxon>Viruses</taxon>
        <taxon>Duplodnaviria</taxon>
        <taxon>Heunggongvirae</taxon>
        <taxon>Uroviricota</taxon>
        <taxon>Caudoviricetes</taxon>
        <taxon>Vandenendeviridae</taxon>
        <taxon>Gorskivirinae</taxon>
        <taxon>Kremarvirus</taxon>
        <taxon>Kremarvirus kremar</taxon>
    </lineage>
</organism>
<sequence>MNVMAQAHKMTREAMSKVDKSVCVITYKQTFSVYLRAAHQEFKAMKEANPVEAWKDQAIKDAEKRIAELKAIDTTDGFIVVVGDNIRLPLDEVQGKWCRVERASIFWHREDAQRFAGRVVNGNNEVGVVVKKIDQIAWEIEEQQKLIESLKNSF</sequence>
<dbReference type="GeneID" id="80266226"/>
<dbReference type="Proteomes" id="UP000831298">
    <property type="component" value="Segment"/>
</dbReference>
<evidence type="ECO:0000313" key="1">
    <source>
        <dbReference type="EMBL" id="UOL48591.1"/>
    </source>
</evidence>
<accession>A0AAE9KFS1</accession>